<feature type="compositionally biased region" description="Low complexity" evidence="2">
    <location>
        <begin position="427"/>
        <end position="436"/>
    </location>
</feature>
<accession>A0AAD8XC54</accession>
<evidence type="ECO:0000256" key="2">
    <source>
        <dbReference type="SAM" id="MobiDB-lite"/>
    </source>
</evidence>
<dbReference type="RefSeq" id="XP_060360911.1">
    <property type="nucleotide sequence ID" value="XM_060510790.1"/>
</dbReference>
<organism evidence="3 4">
    <name type="scientific">Glomerella acutata</name>
    <name type="common">Colletotrichum acutatum</name>
    <dbReference type="NCBI Taxonomy" id="27357"/>
    <lineage>
        <taxon>Eukaryota</taxon>
        <taxon>Fungi</taxon>
        <taxon>Dikarya</taxon>
        <taxon>Ascomycota</taxon>
        <taxon>Pezizomycotina</taxon>
        <taxon>Sordariomycetes</taxon>
        <taxon>Hypocreomycetidae</taxon>
        <taxon>Glomerellales</taxon>
        <taxon>Glomerellaceae</taxon>
        <taxon>Colletotrichum</taxon>
        <taxon>Colletotrichum acutatum species complex</taxon>
    </lineage>
</organism>
<feature type="region of interest" description="Disordered" evidence="2">
    <location>
        <begin position="333"/>
        <end position="408"/>
    </location>
</feature>
<feature type="compositionally biased region" description="Basic residues" evidence="2">
    <location>
        <begin position="270"/>
        <end position="287"/>
    </location>
</feature>
<evidence type="ECO:0000313" key="3">
    <source>
        <dbReference type="EMBL" id="KAK1717424.1"/>
    </source>
</evidence>
<sequence length="503" mass="57271">MTACKSVAASSIQASSALFFTAAAQLSYRRRQYGTSWYDDADESGGDCDLCTVEDGEEDDNERWWEDSSAIEDEDEDEYDMVQDFVPEERTQQKLVVPSVMLTTTEGNIFFGSAIPEGTWCTESRESLDLRIKHINNAETFLCPGDWRRLRNTFRLWQQQEYDQQLEQERQQEEKAEAALREHQQLYAPLIFLTTPEGDVLTGDEILKGQRAYKSRETRRIKQQYAANAETQLCPGHWEKVRDANRPEPEEDPVLQANQREESTYSKGSRSWHKRLARVNQRSQRRQARQQKFEEAERLWRLQKVEVEEFVAERKAKSSQVVPACTTGVSSDAGIPDLHVHLPMRERRKDDDEKGKEGTKTHSRAGLGTVYCGTEENPTDRPSGQSASAGSQRRPGGQAPNGKRPFRAPHAVFYGLPTTIHSRHPKTTSLWTTTPTSGVAKPEPSPDLPARSCHLVPHLALPRQPLRKRRHNKLSFVGYADTAYTVTKRAIGKWRGLILTLTE</sequence>
<evidence type="ECO:0000313" key="4">
    <source>
        <dbReference type="Proteomes" id="UP001244207"/>
    </source>
</evidence>
<feature type="region of interest" description="Disordered" evidence="2">
    <location>
        <begin position="243"/>
        <end position="287"/>
    </location>
</feature>
<feature type="compositionally biased region" description="Basic and acidic residues" evidence="2">
    <location>
        <begin position="338"/>
        <end position="360"/>
    </location>
</feature>
<protein>
    <submittedName>
        <fullName evidence="3">Uncharacterized protein</fullName>
    </submittedName>
</protein>
<dbReference type="Proteomes" id="UP001244207">
    <property type="component" value="Unassembled WGS sequence"/>
</dbReference>
<keyword evidence="1" id="KW-0175">Coiled coil</keyword>
<dbReference type="AlphaFoldDB" id="A0AAD8XC54"/>
<gene>
    <name evidence="3" type="ORF">BDZ83DRAFT_655270</name>
</gene>
<reference evidence="3" key="1">
    <citation type="submission" date="2021-12" db="EMBL/GenBank/DDBJ databases">
        <title>Comparative genomics, transcriptomics and evolutionary studies reveal genomic signatures of adaptation to plant cell wall in hemibiotrophic fungi.</title>
        <authorList>
            <consortium name="DOE Joint Genome Institute"/>
            <person name="Baroncelli R."/>
            <person name="Diaz J.F."/>
            <person name="Benocci T."/>
            <person name="Peng M."/>
            <person name="Battaglia E."/>
            <person name="Haridas S."/>
            <person name="Andreopoulos W."/>
            <person name="Labutti K."/>
            <person name="Pangilinan J."/>
            <person name="Floch G.L."/>
            <person name="Makela M.R."/>
            <person name="Henrissat B."/>
            <person name="Grigoriev I.V."/>
            <person name="Crouch J.A."/>
            <person name="De Vries R.P."/>
            <person name="Sukno S.A."/>
            <person name="Thon M.R."/>
        </authorList>
    </citation>
    <scope>NUCLEOTIDE SEQUENCE</scope>
    <source>
        <strain evidence="3">CBS 112980</strain>
    </source>
</reference>
<name>A0AAD8XC54_GLOAC</name>
<keyword evidence="4" id="KW-1185">Reference proteome</keyword>
<dbReference type="GeneID" id="85394689"/>
<comment type="caution">
    <text evidence="3">The sequence shown here is derived from an EMBL/GenBank/DDBJ whole genome shotgun (WGS) entry which is preliminary data.</text>
</comment>
<feature type="region of interest" description="Disordered" evidence="2">
    <location>
        <begin position="424"/>
        <end position="450"/>
    </location>
</feature>
<dbReference type="EMBL" id="JAHMHS010000107">
    <property type="protein sequence ID" value="KAK1717424.1"/>
    <property type="molecule type" value="Genomic_DNA"/>
</dbReference>
<feature type="coiled-coil region" evidence="1">
    <location>
        <begin position="159"/>
        <end position="186"/>
    </location>
</feature>
<evidence type="ECO:0000256" key="1">
    <source>
        <dbReference type="SAM" id="Coils"/>
    </source>
</evidence>
<proteinExistence type="predicted"/>
<feature type="compositionally biased region" description="Polar residues" evidence="2">
    <location>
        <begin position="380"/>
        <end position="391"/>
    </location>
</feature>